<protein>
    <recommendedName>
        <fullName evidence="6">FAD/NAD(P)-binding domain-containing protein</fullName>
    </recommendedName>
</protein>
<dbReference type="Gene3D" id="3.50.50.60">
    <property type="entry name" value="FAD/NAD(P)-binding domain"/>
    <property type="match status" value="1"/>
</dbReference>
<evidence type="ECO:0000313" key="4">
    <source>
        <dbReference type="EMBL" id="GAU51539.1"/>
    </source>
</evidence>
<keyword evidence="5" id="KW-1185">Reference proteome</keyword>
<keyword evidence="2" id="KW-0285">Flavoprotein</keyword>
<name>A0A2Z6PUM9_TRISU</name>
<evidence type="ECO:0000313" key="5">
    <source>
        <dbReference type="Proteomes" id="UP000242715"/>
    </source>
</evidence>
<reference evidence="5" key="1">
    <citation type="journal article" date="2017" name="Front. Plant Sci.">
        <title>Climate Clever Clovers: New Paradigm to Reduce the Environmental Footprint of Ruminants by Breeding Low Methanogenic Forages Utilizing Haplotype Variation.</title>
        <authorList>
            <person name="Kaur P."/>
            <person name="Appels R."/>
            <person name="Bayer P.E."/>
            <person name="Keeble-Gagnere G."/>
            <person name="Wang J."/>
            <person name="Hirakawa H."/>
            <person name="Shirasawa K."/>
            <person name="Vercoe P."/>
            <person name="Stefanova K."/>
            <person name="Durmic Z."/>
            <person name="Nichols P."/>
            <person name="Revell C."/>
            <person name="Isobe S.N."/>
            <person name="Edwards D."/>
            <person name="Erskine W."/>
        </authorList>
    </citation>
    <scope>NUCLEOTIDE SEQUENCE [LARGE SCALE GENOMIC DNA]</scope>
    <source>
        <strain evidence="5">cv. Daliak</strain>
    </source>
</reference>
<evidence type="ECO:0000256" key="3">
    <source>
        <dbReference type="ARBA" id="ARBA00023002"/>
    </source>
</evidence>
<dbReference type="OrthoDB" id="371245at2759"/>
<dbReference type="AlphaFoldDB" id="A0A2Z6PUM9"/>
<evidence type="ECO:0000256" key="2">
    <source>
        <dbReference type="ARBA" id="ARBA00022630"/>
    </source>
</evidence>
<accession>A0A2Z6PUM9</accession>
<proteinExistence type="inferred from homology"/>
<comment type="similarity">
    <text evidence="1">Belongs to the class-II pyridine nucleotide-disulfide oxidoreductase family.</text>
</comment>
<keyword evidence="3" id="KW-0560">Oxidoreductase</keyword>
<dbReference type="EMBL" id="DF975211">
    <property type="protein sequence ID" value="GAU51539.1"/>
    <property type="molecule type" value="Genomic_DNA"/>
</dbReference>
<dbReference type="Proteomes" id="UP000242715">
    <property type="component" value="Unassembled WGS sequence"/>
</dbReference>
<dbReference type="InterPro" id="IPR050097">
    <property type="entry name" value="Ferredoxin-NADP_redctase_2"/>
</dbReference>
<organism evidence="4 5">
    <name type="scientific">Trifolium subterraneum</name>
    <name type="common">Subterranean clover</name>
    <dbReference type="NCBI Taxonomy" id="3900"/>
    <lineage>
        <taxon>Eukaryota</taxon>
        <taxon>Viridiplantae</taxon>
        <taxon>Streptophyta</taxon>
        <taxon>Embryophyta</taxon>
        <taxon>Tracheophyta</taxon>
        <taxon>Spermatophyta</taxon>
        <taxon>Magnoliopsida</taxon>
        <taxon>eudicotyledons</taxon>
        <taxon>Gunneridae</taxon>
        <taxon>Pentapetalae</taxon>
        <taxon>rosids</taxon>
        <taxon>fabids</taxon>
        <taxon>Fabales</taxon>
        <taxon>Fabaceae</taxon>
        <taxon>Papilionoideae</taxon>
        <taxon>50 kb inversion clade</taxon>
        <taxon>NPAAA clade</taxon>
        <taxon>Hologalegina</taxon>
        <taxon>IRL clade</taxon>
        <taxon>Trifolieae</taxon>
        <taxon>Trifolium</taxon>
    </lineage>
</organism>
<evidence type="ECO:0000256" key="1">
    <source>
        <dbReference type="ARBA" id="ARBA00009333"/>
    </source>
</evidence>
<dbReference type="GO" id="GO:0016491">
    <property type="term" value="F:oxidoreductase activity"/>
    <property type="evidence" value="ECO:0007669"/>
    <property type="project" value="UniProtKB-KW"/>
</dbReference>
<dbReference type="GO" id="GO:0097237">
    <property type="term" value="P:cellular response to toxic substance"/>
    <property type="evidence" value="ECO:0007669"/>
    <property type="project" value="UniProtKB-ARBA"/>
</dbReference>
<evidence type="ECO:0008006" key="6">
    <source>
        <dbReference type="Google" id="ProtNLM"/>
    </source>
</evidence>
<dbReference type="SUPFAM" id="SSF51905">
    <property type="entry name" value="FAD/NAD(P)-binding domain"/>
    <property type="match status" value="1"/>
</dbReference>
<dbReference type="PANTHER" id="PTHR48105">
    <property type="entry name" value="THIOREDOXIN REDUCTASE 1-RELATED-RELATED"/>
    <property type="match status" value="1"/>
</dbReference>
<sequence>MQFRNSRHRRSTSLATVNCKSRRNHHRAFYISPKSLRLPNLTIVYIFNIIEFIPTTFCCWGCSIRLDSDGYVVTKLGTTKTSVEGVFAVGDVQDKKYRQAITAAGTGALFGSIAIDLKHCSFDVSALENKNEYCIC</sequence>
<dbReference type="InterPro" id="IPR036188">
    <property type="entry name" value="FAD/NAD-bd_sf"/>
</dbReference>
<gene>
    <name evidence="4" type="ORF">TSUD_414030</name>
</gene>